<dbReference type="AlphaFoldDB" id="A0A644YGS5"/>
<gene>
    <name evidence="2" type="ORF">SDC9_74041</name>
</gene>
<comment type="caution">
    <text evidence="2">The sequence shown here is derived from an EMBL/GenBank/DDBJ whole genome shotgun (WGS) entry which is preliminary data.</text>
</comment>
<evidence type="ECO:0000313" key="2">
    <source>
        <dbReference type="EMBL" id="MPM27529.1"/>
    </source>
</evidence>
<proteinExistence type="predicted"/>
<sequence>MTKTELITHIKKLRTLQVKITKQEAEAEAIKDTIKKYMGKKEEVQAGEYRILYKSTIRTNIDAEALKTKKPDIFKKFSTETQVRTLRIF</sequence>
<keyword evidence="1" id="KW-0175">Coiled coil</keyword>
<accession>A0A644YGS5</accession>
<organism evidence="2">
    <name type="scientific">bioreactor metagenome</name>
    <dbReference type="NCBI Taxonomy" id="1076179"/>
    <lineage>
        <taxon>unclassified sequences</taxon>
        <taxon>metagenomes</taxon>
        <taxon>ecological metagenomes</taxon>
    </lineage>
</organism>
<evidence type="ECO:0000256" key="1">
    <source>
        <dbReference type="SAM" id="Coils"/>
    </source>
</evidence>
<dbReference type="EMBL" id="VSSQ01005015">
    <property type="protein sequence ID" value="MPM27529.1"/>
    <property type="molecule type" value="Genomic_DNA"/>
</dbReference>
<protein>
    <submittedName>
        <fullName evidence="2">Uncharacterized protein</fullName>
    </submittedName>
</protein>
<name>A0A644YGS5_9ZZZZ</name>
<feature type="coiled-coil region" evidence="1">
    <location>
        <begin position="13"/>
        <end position="40"/>
    </location>
</feature>
<reference evidence="2" key="1">
    <citation type="submission" date="2019-08" db="EMBL/GenBank/DDBJ databases">
        <authorList>
            <person name="Kucharzyk K."/>
            <person name="Murdoch R.W."/>
            <person name="Higgins S."/>
            <person name="Loffler F."/>
        </authorList>
    </citation>
    <scope>NUCLEOTIDE SEQUENCE</scope>
</reference>